<evidence type="ECO:0000313" key="1">
    <source>
        <dbReference type="EMBL" id="BBH05844.1"/>
    </source>
</evidence>
<name>A0A4Y1RNF5_PRUDU</name>
<dbReference type="PANTHER" id="PTHR11439:SF467">
    <property type="entry name" value="INTEGRASE CATALYTIC DOMAIN-CONTAINING PROTEIN"/>
    <property type="match status" value="1"/>
</dbReference>
<dbReference type="AlphaFoldDB" id="A0A4Y1RNF5"/>
<accession>A0A4Y1RNF5</accession>
<dbReference type="PANTHER" id="PTHR11439">
    <property type="entry name" value="GAG-POL-RELATED RETROTRANSPOSON"/>
    <property type="match status" value="1"/>
</dbReference>
<proteinExistence type="predicted"/>
<sequence>LIYGPTNHSLPHALTASINSTPPLNPQIIPKQLNTLIGNLPCKMNMMLFFAITHADGSIERHKACLVAKGFNLKEGLDYDKTFSLVVKPATIGCSKCFLKWFLTRRGVHEATNCCRMGNLSFFLGMEIHRTSETIYLSQIRYSCKPSPTSMASATNLSSLDGDPLPDATTYRSVVGGLQYFTLSRPEIAFAVNQAVKCIYCYIKRTLEHSLKFHKACDYLLRGYANADWAGSVDDRRSTMALVFLLAPIYSPIPQRNNSLSPVLVLKPNIGLLPPPLLNFVGSTTYFVNSRSHFALLCVSPCG</sequence>
<protein>
    <submittedName>
        <fullName evidence="1">Transposable element protein</fullName>
    </submittedName>
</protein>
<gene>
    <name evidence="1" type="ORF">Prudu_017349</name>
</gene>
<reference evidence="1" key="1">
    <citation type="journal article" date="2019" name="Science">
        <title>Mutation of a bHLH transcription factor allowed almond domestication.</title>
        <authorList>
            <person name="Sanchez-Perez R."/>
            <person name="Pavan S."/>
            <person name="Mazzeo R."/>
            <person name="Moldovan C."/>
            <person name="Aiese Cigliano R."/>
            <person name="Del Cueto J."/>
            <person name="Ricciardi F."/>
            <person name="Lotti C."/>
            <person name="Ricciardi L."/>
            <person name="Dicenta F."/>
            <person name="Lopez-Marques R.L."/>
            <person name="Lindberg Moller B."/>
        </authorList>
    </citation>
    <scope>NUCLEOTIDE SEQUENCE</scope>
</reference>
<organism evidence="1">
    <name type="scientific">Prunus dulcis</name>
    <name type="common">Almond</name>
    <name type="synonym">Amygdalus dulcis</name>
    <dbReference type="NCBI Taxonomy" id="3755"/>
    <lineage>
        <taxon>Eukaryota</taxon>
        <taxon>Viridiplantae</taxon>
        <taxon>Streptophyta</taxon>
        <taxon>Embryophyta</taxon>
        <taxon>Tracheophyta</taxon>
        <taxon>Spermatophyta</taxon>
        <taxon>Magnoliopsida</taxon>
        <taxon>eudicotyledons</taxon>
        <taxon>Gunneridae</taxon>
        <taxon>Pentapetalae</taxon>
        <taxon>rosids</taxon>
        <taxon>fabids</taxon>
        <taxon>Rosales</taxon>
        <taxon>Rosaceae</taxon>
        <taxon>Amygdaloideae</taxon>
        <taxon>Amygdaleae</taxon>
        <taxon>Prunus</taxon>
    </lineage>
</organism>
<dbReference type="EMBL" id="AP019302">
    <property type="protein sequence ID" value="BBH05844.1"/>
    <property type="molecule type" value="Genomic_DNA"/>
</dbReference>
<feature type="non-terminal residue" evidence="1">
    <location>
        <position position="1"/>
    </location>
</feature>